<gene>
    <name evidence="3" type="ORF">SDJN03_16518</name>
</gene>
<evidence type="ECO:0000256" key="1">
    <source>
        <dbReference type="ARBA" id="ARBA00005536"/>
    </source>
</evidence>
<dbReference type="Pfam" id="PF03398">
    <property type="entry name" value="Ist1"/>
    <property type="match status" value="1"/>
</dbReference>
<reference evidence="3 4" key="1">
    <citation type="journal article" date="2021" name="Hortic Res">
        <title>The domestication of Cucurbita argyrosperma as revealed by the genome of its wild relative.</title>
        <authorList>
            <person name="Barrera-Redondo J."/>
            <person name="Sanchez-de la Vega G."/>
            <person name="Aguirre-Liguori J.A."/>
            <person name="Castellanos-Morales G."/>
            <person name="Gutierrez-Guerrero Y.T."/>
            <person name="Aguirre-Dugua X."/>
            <person name="Aguirre-Planter E."/>
            <person name="Tenaillon M.I."/>
            <person name="Lira-Saade R."/>
            <person name="Eguiarte L.E."/>
        </authorList>
    </citation>
    <scope>NUCLEOTIDE SEQUENCE [LARGE SCALE GENOMIC DNA]</scope>
    <source>
        <strain evidence="3">JBR-2021</strain>
    </source>
</reference>
<comment type="caution">
    <text evidence="3">The sequence shown here is derived from an EMBL/GenBank/DDBJ whole genome shotgun (WGS) entry which is preliminary data.</text>
</comment>
<feature type="compositionally biased region" description="Polar residues" evidence="2">
    <location>
        <begin position="292"/>
        <end position="311"/>
    </location>
</feature>
<feature type="compositionally biased region" description="Basic and acidic residues" evidence="2">
    <location>
        <begin position="640"/>
        <end position="649"/>
    </location>
</feature>
<protein>
    <submittedName>
        <fullName evidence="3">IST1-like protein</fullName>
    </submittedName>
</protein>
<organism evidence="3 4">
    <name type="scientific">Cucurbita argyrosperma subsp. sororia</name>
    <dbReference type="NCBI Taxonomy" id="37648"/>
    <lineage>
        <taxon>Eukaryota</taxon>
        <taxon>Viridiplantae</taxon>
        <taxon>Streptophyta</taxon>
        <taxon>Embryophyta</taxon>
        <taxon>Tracheophyta</taxon>
        <taxon>Spermatophyta</taxon>
        <taxon>Magnoliopsida</taxon>
        <taxon>eudicotyledons</taxon>
        <taxon>Gunneridae</taxon>
        <taxon>Pentapetalae</taxon>
        <taxon>rosids</taxon>
        <taxon>fabids</taxon>
        <taxon>Cucurbitales</taxon>
        <taxon>Cucurbitaceae</taxon>
        <taxon>Cucurbiteae</taxon>
        <taxon>Cucurbita</taxon>
    </lineage>
</organism>
<dbReference type="AlphaFoldDB" id="A0AAV6MWQ2"/>
<feature type="compositionally biased region" description="Basic and acidic residues" evidence="2">
    <location>
        <begin position="500"/>
        <end position="512"/>
    </location>
</feature>
<dbReference type="GO" id="GO:0015031">
    <property type="term" value="P:protein transport"/>
    <property type="evidence" value="ECO:0007669"/>
    <property type="project" value="InterPro"/>
</dbReference>
<comment type="similarity">
    <text evidence="1">Belongs to the IST1 family.</text>
</comment>
<feature type="compositionally biased region" description="Basic and acidic residues" evidence="2">
    <location>
        <begin position="545"/>
        <end position="562"/>
    </location>
</feature>
<feature type="region of interest" description="Disordered" evidence="2">
    <location>
        <begin position="615"/>
        <end position="649"/>
    </location>
</feature>
<feature type="compositionally biased region" description="Polar residues" evidence="2">
    <location>
        <begin position="362"/>
        <end position="380"/>
    </location>
</feature>
<feature type="region of interest" description="Disordered" evidence="2">
    <location>
        <begin position="274"/>
        <end position="312"/>
    </location>
</feature>
<name>A0AAV6MWQ2_9ROSI</name>
<feature type="region of interest" description="Disordered" evidence="2">
    <location>
        <begin position="714"/>
        <end position="756"/>
    </location>
</feature>
<evidence type="ECO:0000313" key="4">
    <source>
        <dbReference type="Proteomes" id="UP000685013"/>
    </source>
</evidence>
<proteinExistence type="inferred from homology"/>
<feature type="region of interest" description="Disordered" evidence="2">
    <location>
        <begin position="475"/>
        <end position="564"/>
    </location>
</feature>
<feature type="compositionally biased region" description="Basic residues" evidence="2">
    <location>
        <begin position="627"/>
        <end position="638"/>
    </location>
</feature>
<keyword evidence="4" id="KW-1185">Reference proteome</keyword>
<dbReference type="PANTHER" id="PTHR12161">
    <property type="entry name" value="IST1 FAMILY MEMBER"/>
    <property type="match status" value="1"/>
</dbReference>
<evidence type="ECO:0000313" key="3">
    <source>
        <dbReference type="EMBL" id="KAG6587953.1"/>
    </source>
</evidence>
<evidence type="ECO:0000256" key="2">
    <source>
        <dbReference type="SAM" id="MobiDB-lite"/>
    </source>
</evidence>
<feature type="region of interest" description="Disordered" evidence="2">
    <location>
        <begin position="349"/>
        <end position="392"/>
    </location>
</feature>
<dbReference type="InterPro" id="IPR005061">
    <property type="entry name" value="Ist1"/>
</dbReference>
<dbReference type="FunFam" id="1.20.1260.60:FF:000002">
    <property type="entry name" value="Vacuolar protein sorting-associated protein IST1"/>
    <property type="match status" value="1"/>
</dbReference>
<accession>A0AAV6MWQ2</accession>
<feature type="region of interest" description="Disordered" evidence="2">
    <location>
        <begin position="180"/>
        <end position="201"/>
    </location>
</feature>
<dbReference type="Proteomes" id="UP000685013">
    <property type="component" value="Chromosome 11"/>
</dbReference>
<feature type="non-terminal residue" evidence="3">
    <location>
        <position position="1"/>
    </location>
</feature>
<dbReference type="EMBL" id="JAGKQH010000011">
    <property type="protein sequence ID" value="KAG6587953.1"/>
    <property type="molecule type" value="Genomic_DNA"/>
</dbReference>
<sequence length="794" mass="88424">MLDGILGRGFTSKCKSLIKLTKSRIDVIRRKKKATLKFLKKDIADLLTNGLDINAYGRAEGLLVELTIFSCYDFVEQSCDTVLKHLPIMQKQRECPEECREAIASLMFAAARFSDLPELRDLRQIFQERFGTSLEHLKNQKFVENLASKPSTLENRVQLLQDIALEFSIKWDSAGFEKRMSTPPANAQGLPKAVEKSPSRAKEIDLRGVGKDDASNKESFEYANGRHRFVNPPDSTISGGKELKFQSRQELPGNGHEKRVREKEEANLTFDGHINHYGVKGSTVNKHEGRNGTVNSSPRTGRMGSSSSSEVLGNAEEGQFVHNGHEKRVYEKKESNLKFDGHINHYGVKGSTVNKHEGGNGTMSSSHRTGRMGSSSSSEVLGNAEEGPFVHNGRERTGPDYLNSSPYHNPGPAPITKHEARNVMRGSAFRTTGTIGSSSSEVLGDAGDGPVVHIGRERAGANYLKSSPYNNPGVALSGAGLHSKSDIKEPSSGNTHTAHNGRELPFKSDVKESIFGSTHTEEDKHHNLKPSYNSTLPPYVKVNSRRKDNKDRGHLELSRTGHDNNCISTDLQKHVKSEMVADVIQLEPRHSDHERQVASPMKTRNRDGEMDHVFGARIPPDALPKPKSVRRRHHKPRSSHSVDDNVEDIRTVRKNSRRRRDDKRGLQLLVDEEDNEKDEEERIMDNLLIHYSKKPATFEPEKMRRKPKIHLAPAKCPSNKISRDGANMQADAVPPPARSVSVPREHHLGPSEATKVYTRAASFQPDRSSEAKHVHPKLPDYDDLAARFAALRGG</sequence>
<dbReference type="PANTHER" id="PTHR12161:SF14">
    <property type="entry name" value="REGULATOR OF VPS4 ACTIVITY IN THE MVB PATHWAY PROTEIN"/>
    <property type="match status" value="1"/>
</dbReference>